<comment type="caution">
    <text evidence="3">The sequence shown here is derived from an EMBL/GenBank/DDBJ whole genome shotgun (WGS) entry which is preliminary data.</text>
</comment>
<dbReference type="Gene3D" id="3.30.70.1230">
    <property type="entry name" value="Nucleotide cyclase"/>
    <property type="match status" value="1"/>
</dbReference>
<keyword evidence="4" id="KW-1185">Reference proteome</keyword>
<proteinExistence type="inferred from homology"/>
<dbReference type="RefSeq" id="WP_141003757.1">
    <property type="nucleotide sequence ID" value="NZ_BAAAOR010000047.1"/>
</dbReference>
<dbReference type="InterPro" id="IPR029787">
    <property type="entry name" value="Nucleotide_cyclase"/>
</dbReference>
<dbReference type="PANTHER" id="PTHR43081:SF1">
    <property type="entry name" value="ADENYLATE CYCLASE, TERMINAL-DIFFERENTIATION SPECIFIC"/>
    <property type="match status" value="1"/>
</dbReference>
<organism evidence="3 4">
    <name type="scientific">Nocardioides humi</name>
    <dbReference type="NCBI Taxonomy" id="449461"/>
    <lineage>
        <taxon>Bacteria</taxon>
        <taxon>Bacillati</taxon>
        <taxon>Actinomycetota</taxon>
        <taxon>Actinomycetes</taxon>
        <taxon>Propionibacteriales</taxon>
        <taxon>Nocardioidaceae</taxon>
        <taxon>Nocardioides</taxon>
    </lineage>
</organism>
<comment type="similarity">
    <text evidence="1">Belongs to the adenylyl cyclase class-3 family.</text>
</comment>
<dbReference type="InterPro" id="IPR001054">
    <property type="entry name" value="A/G_cyclase"/>
</dbReference>
<name>A0ABN2BUU6_9ACTN</name>
<gene>
    <name evidence="3" type="ORF">GCM10009788_56420</name>
</gene>
<dbReference type="CDD" id="cd07302">
    <property type="entry name" value="CHD"/>
    <property type="match status" value="1"/>
</dbReference>
<reference evidence="3 4" key="1">
    <citation type="journal article" date="2019" name="Int. J. Syst. Evol. Microbiol.">
        <title>The Global Catalogue of Microorganisms (GCM) 10K type strain sequencing project: providing services to taxonomists for standard genome sequencing and annotation.</title>
        <authorList>
            <consortium name="The Broad Institute Genomics Platform"/>
            <consortium name="The Broad Institute Genome Sequencing Center for Infectious Disease"/>
            <person name="Wu L."/>
            <person name="Ma J."/>
        </authorList>
    </citation>
    <scope>NUCLEOTIDE SEQUENCE [LARGE SCALE GENOMIC DNA]</scope>
    <source>
        <strain evidence="3 4">JCM 14942</strain>
    </source>
</reference>
<dbReference type="SUPFAM" id="SSF55073">
    <property type="entry name" value="Nucleotide cyclase"/>
    <property type="match status" value="1"/>
</dbReference>
<evidence type="ECO:0000259" key="2">
    <source>
        <dbReference type="PROSITE" id="PS50125"/>
    </source>
</evidence>
<evidence type="ECO:0000256" key="1">
    <source>
        <dbReference type="ARBA" id="ARBA00005381"/>
    </source>
</evidence>
<dbReference type="Proteomes" id="UP001500842">
    <property type="component" value="Unassembled WGS sequence"/>
</dbReference>
<dbReference type="Pfam" id="PF00211">
    <property type="entry name" value="Guanylate_cyc"/>
    <property type="match status" value="1"/>
</dbReference>
<dbReference type="PROSITE" id="PS50125">
    <property type="entry name" value="GUANYLATE_CYCLASE_2"/>
    <property type="match status" value="1"/>
</dbReference>
<accession>A0ABN2BUU6</accession>
<sequence length="278" mass="29783">MLLVVGIAGAILCVVAAGIIGVLLHSRAGLVAQLGDARARIAQLESDLDAALRPPPPTNSAERAVRRVIRTASKVRSHGIAGLIQSTVEDLQSWASDDERADILNMAASDGTVTLFFSDIEDSTPLNDRLGDATWVRVLAAHDRVLRTQIERYRGQVVKTAGDGFMVAFRDAEAACRAALGIQRDLPREVTLRRYGPILVRIGIHTGQVVARDGDYFGRNVAMAARVANLAHGGEILASDAVREALDDDAALTLVERDAVELKGLAGEHVVWEIHPPA</sequence>
<dbReference type="PANTHER" id="PTHR43081">
    <property type="entry name" value="ADENYLATE CYCLASE, TERMINAL-DIFFERENTIATION SPECIFIC-RELATED"/>
    <property type="match status" value="1"/>
</dbReference>
<dbReference type="InterPro" id="IPR050697">
    <property type="entry name" value="Adenylyl/Guanylyl_Cyclase_3/4"/>
</dbReference>
<protein>
    <recommendedName>
        <fullName evidence="2">Guanylate cyclase domain-containing protein</fullName>
    </recommendedName>
</protein>
<evidence type="ECO:0000313" key="4">
    <source>
        <dbReference type="Proteomes" id="UP001500842"/>
    </source>
</evidence>
<dbReference type="EMBL" id="BAAAOR010000047">
    <property type="protein sequence ID" value="GAA1546987.1"/>
    <property type="molecule type" value="Genomic_DNA"/>
</dbReference>
<feature type="domain" description="Guanylate cyclase" evidence="2">
    <location>
        <begin position="114"/>
        <end position="228"/>
    </location>
</feature>
<evidence type="ECO:0000313" key="3">
    <source>
        <dbReference type="EMBL" id="GAA1546987.1"/>
    </source>
</evidence>
<dbReference type="SMART" id="SM00044">
    <property type="entry name" value="CYCc"/>
    <property type="match status" value="1"/>
</dbReference>